<keyword evidence="4" id="KW-0949">S-adenosyl-L-methionine</keyword>
<evidence type="ECO:0000256" key="2">
    <source>
        <dbReference type="ARBA" id="ARBA00022603"/>
    </source>
</evidence>
<dbReference type="SUPFAM" id="SSF53335">
    <property type="entry name" value="S-adenosyl-L-methionine-dependent methyltransferases"/>
    <property type="match status" value="1"/>
</dbReference>
<dbReference type="PANTHER" id="PTHR22807">
    <property type="entry name" value="NOP2 YEAST -RELATED NOL1/NOP2/FMU SUN DOMAIN-CONTAINING"/>
    <property type="match status" value="1"/>
</dbReference>
<dbReference type="InterPro" id="IPR049560">
    <property type="entry name" value="MeTrfase_RsmB-F_NOP2_cat"/>
</dbReference>
<keyword evidence="2" id="KW-0489">Methyltransferase</keyword>
<dbReference type="InterPro" id="IPR029063">
    <property type="entry name" value="SAM-dependent_MTases_sf"/>
</dbReference>
<evidence type="ECO:0000256" key="5">
    <source>
        <dbReference type="ARBA" id="ARBA00022884"/>
    </source>
</evidence>
<feature type="non-terminal residue" evidence="7">
    <location>
        <position position="215"/>
    </location>
</feature>
<sequence>MIERYIQFLGIDETVNLLKANEIPLKPTIRVNTLKINSSELNKRLRKKGFELEPIEMIPYGFKVIKGTHNLGSTHEFLQGYYYLQNIASMFSAIILDPKPTDIIIDMCAAPGSKSTHIGQLMENKGTLILIDKNKNRIPALETNLRRMGISNALIFNMDAVNLNKLNIKADKILLDAPCTGEGLIRQDPNRKKSRKMKDIEKLALIQKKLLHAGL</sequence>
<name>A0A0F9KTQ4_9ZZZZ</name>
<dbReference type="PROSITE" id="PS51686">
    <property type="entry name" value="SAM_MT_RSMB_NOP"/>
    <property type="match status" value="1"/>
</dbReference>
<dbReference type="Gene3D" id="3.30.70.1170">
    <property type="entry name" value="Sun protein, domain 3"/>
    <property type="match status" value="1"/>
</dbReference>
<dbReference type="Gene3D" id="3.40.50.150">
    <property type="entry name" value="Vaccinia Virus protein VP39"/>
    <property type="match status" value="1"/>
</dbReference>
<proteinExistence type="predicted"/>
<dbReference type="Pfam" id="PF01189">
    <property type="entry name" value="Methyltr_RsmB-F"/>
    <property type="match status" value="1"/>
</dbReference>
<dbReference type="PANTHER" id="PTHR22807:SF74">
    <property type="entry name" value="TRNA (CYTOSINE(48)-C(5))-METHYLTRANSFERASE"/>
    <property type="match status" value="1"/>
</dbReference>
<reference evidence="7" key="1">
    <citation type="journal article" date="2015" name="Nature">
        <title>Complex archaea that bridge the gap between prokaryotes and eukaryotes.</title>
        <authorList>
            <person name="Spang A."/>
            <person name="Saw J.H."/>
            <person name="Jorgensen S.L."/>
            <person name="Zaremba-Niedzwiedzka K."/>
            <person name="Martijn J."/>
            <person name="Lind A.E."/>
            <person name="van Eijk R."/>
            <person name="Schleper C."/>
            <person name="Guy L."/>
            <person name="Ettema T.J."/>
        </authorList>
    </citation>
    <scope>NUCLEOTIDE SEQUENCE</scope>
</reference>
<dbReference type="InterPro" id="IPR001678">
    <property type="entry name" value="MeTrfase_RsmB-F_NOP2_dom"/>
</dbReference>
<protein>
    <recommendedName>
        <fullName evidence="6">SAM-dependent MTase RsmB/NOP-type domain-containing protein</fullName>
    </recommendedName>
</protein>
<feature type="domain" description="SAM-dependent MTase RsmB/NOP-type" evidence="6">
    <location>
        <begin position="17"/>
        <end position="215"/>
    </location>
</feature>
<dbReference type="GO" id="GO:0016428">
    <property type="term" value="F:tRNA (cytidine-5-)-methyltransferase activity"/>
    <property type="evidence" value="ECO:0007669"/>
    <property type="project" value="TreeGrafter"/>
</dbReference>
<keyword evidence="1" id="KW-0963">Cytoplasm</keyword>
<evidence type="ECO:0000256" key="1">
    <source>
        <dbReference type="ARBA" id="ARBA00022490"/>
    </source>
</evidence>
<organism evidence="7">
    <name type="scientific">marine sediment metagenome</name>
    <dbReference type="NCBI Taxonomy" id="412755"/>
    <lineage>
        <taxon>unclassified sequences</taxon>
        <taxon>metagenomes</taxon>
        <taxon>ecological metagenomes</taxon>
    </lineage>
</organism>
<keyword evidence="5" id="KW-0694">RNA-binding</keyword>
<keyword evidence="3" id="KW-0808">Transferase</keyword>
<accession>A0A0F9KTQ4</accession>
<evidence type="ECO:0000256" key="4">
    <source>
        <dbReference type="ARBA" id="ARBA00022691"/>
    </source>
</evidence>
<dbReference type="EMBL" id="LAZR01007370">
    <property type="protein sequence ID" value="KKM85694.1"/>
    <property type="molecule type" value="Genomic_DNA"/>
</dbReference>
<dbReference type="Pfam" id="PF17125">
    <property type="entry name" value="Methyltr_RsmF_N"/>
    <property type="match status" value="1"/>
</dbReference>
<dbReference type="GO" id="GO:0003723">
    <property type="term" value="F:RNA binding"/>
    <property type="evidence" value="ECO:0007669"/>
    <property type="project" value="UniProtKB-KW"/>
</dbReference>
<gene>
    <name evidence="7" type="ORF">LCGC14_1286530</name>
</gene>
<dbReference type="GO" id="GO:0030488">
    <property type="term" value="P:tRNA methylation"/>
    <property type="evidence" value="ECO:0007669"/>
    <property type="project" value="TreeGrafter"/>
</dbReference>
<evidence type="ECO:0000313" key="7">
    <source>
        <dbReference type="EMBL" id="KKM85694.1"/>
    </source>
</evidence>
<dbReference type="NCBIfam" id="TIGR00446">
    <property type="entry name" value="nop2p"/>
    <property type="match status" value="1"/>
</dbReference>
<dbReference type="InterPro" id="IPR031341">
    <property type="entry name" value="Methyltr_RsmF_N"/>
</dbReference>
<dbReference type="AlphaFoldDB" id="A0A0F9KTQ4"/>
<dbReference type="InterPro" id="IPR011023">
    <property type="entry name" value="Nop2p"/>
</dbReference>
<evidence type="ECO:0000259" key="6">
    <source>
        <dbReference type="PROSITE" id="PS51686"/>
    </source>
</evidence>
<evidence type="ECO:0000256" key="3">
    <source>
        <dbReference type="ARBA" id="ARBA00022679"/>
    </source>
</evidence>
<comment type="caution">
    <text evidence="7">The sequence shown here is derived from an EMBL/GenBank/DDBJ whole genome shotgun (WGS) entry which is preliminary data.</text>
</comment>
<dbReference type="InterPro" id="IPR023267">
    <property type="entry name" value="RCMT"/>
</dbReference>
<dbReference type="PRINTS" id="PR02008">
    <property type="entry name" value="RCMTFAMILY"/>
</dbReference>